<evidence type="ECO:0000256" key="2">
    <source>
        <dbReference type="ARBA" id="ARBA00022552"/>
    </source>
</evidence>
<dbReference type="SMART" id="SM00386">
    <property type="entry name" value="HAT"/>
    <property type="match status" value="6"/>
</dbReference>
<feature type="compositionally biased region" description="Basic and acidic residues" evidence="5">
    <location>
        <begin position="99"/>
        <end position="111"/>
    </location>
</feature>
<dbReference type="SUPFAM" id="SSF50249">
    <property type="entry name" value="Nucleic acid-binding proteins"/>
    <property type="match status" value="12"/>
</dbReference>
<keyword evidence="8" id="KW-1185">Reference proteome</keyword>
<evidence type="ECO:0000256" key="3">
    <source>
        <dbReference type="ARBA" id="ARBA00022737"/>
    </source>
</evidence>
<dbReference type="InterPro" id="IPR008847">
    <property type="entry name" value="Suf"/>
</dbReference>
<dbReference type="Pfam" id="PF05843">
    <property type="entry name" value="Suf"/>
    <property type="match status" value="1"/>
</dbReference>
<feature type="region of interest" description="Disordered" evidence="5">
    <location>
        <begin position="21"/>
        <end position="63"/>
    </location>
</feature>
<dbReference type="Pfam" id="PF00575">
    <property type="entry name" value="S1"/>
    <property type="match status" value="4"/>
</dbReference>
<evidence type="ECO:0000256" key="1">
    <source>
        <dbReference type="ARBA" id="ARBA00004604"/>
    </source>
</evidence>
<evidence type="ECO:0000256" key="5">
    <source>
        <dbReference type="SAM" id="MobiDB-lite"/>
    </source>
</evidence>
<name>A0A1U7LW81_NEOID</name>
<feature type="domain" description="S1 motif" evidence="6">
    <location>
        <begin position="1256"/>
        <end position="1327"/>
    </location>
</feature>
<dbReference type="CDD" id="cd05707">
    <property type="entry name" value="S1_Rrp5_repeat_sc11"/>
    <property type="match status" value="1"/>
</dbReference>
<feature type="domain" description="S1 motif" evidence="6">
    <location>
        <begin position="233"/>
        <end position="297"/>
    </location>
</feature>
<dbReference type="InterPro" id="IPR003029">
    <property type="entry name" value="S1_domain"/>
</dbReference>
<sequence>MGIPKRKIKPLDVEREIKKISRASGVSMEQPEKRRKTEKAVESGLLLHNDDADFPRGGGSTLTPLEYKEAVNEGIRDLLFENEKGTNDSGSKKRKRSKKDNDSKQLNQEIKEGPKIEGLSYKRVVQGSQILGRISQINSLEMVVSLPNNLSAFIPITAISPFLTKKIETSAENETSDSEEIDIPPLVDMFTVGQWVRGAVTSCETDKNKKRITMSIEPSAANFGLSTENLVPGIAIMASVKSIEDHGIVCDVNIEKTSGFVKRKEFGHFKHDDFKEGQTMLVYLKSVSNRILQLSVNPPASAVTEAPSIDTFSPGTLAQVLITDVTSKRARGKIMGHLDATIDIFHSGCITGTDLQERIKQGQKISARIISTFPDAEPPKVAVSLLPQVSLLNSTEKHPLEALPIGLILEAVKVKRVEADLGLFCDVGLDDVLGFIHISRISDGKIEFLEPNTGKYKVGAQHKARVIGFNSVDNLFILSAEHSVISKPFLRINEIHVGNLVNGKVLKIIPAGLLVQLTDKITAFVPSIHMADIVLRNPEKKFKEGGKVKCRVLKTDVQKKKVILTLKKTLIHSEYPIITCYKDAKQGQKTTGVLSKLLTNGAVIEFYNGVHAFLPVAEMSEAYISDPKDHFHIGQTITVHILDVDAAEEKIKVSCRDPKSVSIGRGFCEISVGIVVSGIVESKTAEDVVVSITELEAKGIIILGHLSDRETDKCRKLQKKLRIGQVIHELVVLEKNLDKKSIYLSAKKSLITAAKENKLPKSLDECKIGDKFYGYVKSIANYGLFVGFAGNFSGLALRQVDDKTRSRANLQNLADNYVSVPASVFSQNQSVTAYIVDIDYTQSRVQLSLKPIAKNLKISKEIPSSLSILDPSIKSIDDFKPGRLTKAKILSVKETQINVELSGFIQGRIDSSVVFDTYDAIVEPKHPLKDFKVGQIMEVMVLGQHSAKYRKGLAITHKTSNVRTVFDLSIRPSDLKAKEVKPITFDSIKVGSHPCVFINNITAEGLWVNITPTIRGRIQVLDISDHVEGLQRLNKRYSIGMALQTKVTGIDEKLFIAHLSLRDKPILSHESINASNLLPGRVTKISEQGMMVQLSESIIGRVFLTDMSDDFSSGAQFKNGQIARFCVLDVDQANRKIALSARASRVLSSSSKVVDLEILSMDDLKIGQVVRGFIKNIADKGLFISLSRNVTARVKISEISDDYIKDWKKLFKPMQLIQGKIINLDSNSKQVEMSLKNSAMGTDLGPRLGFTEYKIGQIVDGTVRKVEEFGVFIHINGSANVSGLCHRSEISENKVTDAKELFSEGDLVKAKILKIDVENRKISFGLKPSYFMTEDVEMEVDVQPVDFNSDEEFDIENEFDDKEKSPNSMIEPIGRNDQAVEPLALEGFDWNGETMDDLMAQPEQISESENDGSTEARRKKKRKKTTIPIDRTADLSTKTPESAADYERLILGSPNSSYLWVNYMAFLLQFSDIEKAREIGHRALKTIHFREEEEKMNVWIAFLNLENAFGTENTLEETFKKACQEALKFEKADQCWNVMIKKFRTSCKVWLGYAQFLIDHADVDAARELLPRSKKSLPERKYIKITKRFAQLEFRSGDPERGRTIFEGLLSDHPKRLDLWNVLIDLETKQDNKDGVRRLFQRVLSLSLSSKNAKSLFKKWLAFEKRHGDERTVEDVKRRAIEYVETLGT</sequence>
<dbReference type="CDD" id="cd05697">
    <property type="entry name" value="S1_Rrp5_repeat_hs5"/>
    <property type="match status" value="1"/>
</dbReference>
<feature type="domain" description="S1 motif" evidence="6">
    <location>
        <begin position="587"/>
        <end position="656"/>
    </location>
</feature>
<dbReference type="EMBL" id="LXFE01000139">
    <property type="protein sequence ID" value="OLL26878.1"/>
    <property type="molecule type" value="Genomic_DNA"/>
</dbReference>
<dbReference type="Pfam" id="PF24685">
    <property type="entry name" value="OB_RRP5_4th"/>
    <property type="match status" value="1"/>
</dbReference>
<dbReference type="InterPro" id="IPR057301">
    <property type="entry name" value="Rrp5_OB_4th"/>
</dbReference>
<gene>
    <name evidence="7" type="ORF">NEOLI_001756</name>
</gene>
<dbReference type="OrthoDB" id="412781at2759"/>
<feature type="domain" description="S1 motif" evidence="6">
    <location>
        <begin position="498"/>
        <end position="567"/>
    </location>
</feature>
<feature type="domain" description="S1 motif" evidence="6">
    <location>
        <begin position="1167"/>
        <end position="1236"/>
    </location>
</feature>
<dbReference type="PANTHER" id="PTHR23270:SF10">
    <property type="entry name" value="PROTEIN RRP5 HOMOLOG"/>
    <property type="match status" value="1"/>
</dbReference>
<comment type="caution">
    <text evidence="7">The sequence shown here is derived from an EMBL/GenBank/DDBJ whole genome shotgun (WGS) entry which is preliminary data.</text>
</comment>
<dbReference type="GO" id="GO:0006364">
    <property type="term" value="P:rRNA processing"/>
    <property type="evidence" value="ECO:0007669"/>
    <property type="project" value="UniProtKB-KW"/>
</dbReference>
<dbReference type="InterPro" id="IPR045209">
    <property type="entry name" value="Rrp5"/>
</dbReference>
<dbReference type="CDD" id="cd05693">
    <property type="entry name" value="S1_Rrp5_repeat_hs1_sc1"/>
    <property type="match status" value="1"/>
</dbReference>
<dbReference type="STRING" id="1198029.A0A1U7LW81"/>
<evidence type="ECO:0000313" key="8">
    <source>
        <dbReference type="Proteomes" id="UP000186594"/>
    </source>
</evidence>
<reference evidence="7 8" key="1">
    <citation type="submission" date="2016-04" db="EMBL/GenBank/DDBJ databases">
        <title>Evolutionary innovation and constraint leading to complex multicellularity in the Ascomycota.</title>
        <authorList>
            <person name="Cisse O."/>
            <person name="Nguyen A."/>
            <person name="Hewitt D.A."/>
            <person name="Jedd G."/>
            <person name="Stajich J.E."/>
        </authorList>
    </citation>
    <scope>NUCLEOTIDE SEQUENCE [LARGE SCALE GENOMIC DNA]</scope>
    <source>
        <strain evidence="7 8">DAH-3</strain>
    </source>
</reference>
<feature type="domain" description="S1 motif" evidence="6">
    <location>
        <begin position="127"/>
        <end position="217"/>
    </location>
</feature>
<feature type="region of interest" description="Disordered" evidence="5">
    <location>
        <begin position="1402"/>
        <end position="1428"/>
    </location>
</feature>
<dbReference type="Gene3D" id="2.40.50.140">
    <property type="entry name" value="Nucleic acid-binding proteins"/>
    <property type="match status" value="12"/>
</dbReference>
<dbReference type="FunFam" id="2.40.50.140:FF:000155">
    <property type="entry name" value="rRNA biogenesis protein RRP5"/>
    <property type="match status" value="1"/>
</dbReference>
<dbReference type="InterPro" id="IPR048059">
    <property type="entry name" value="Rrp5_S1_rpt_hs1_sc1"/>
</dbReference>
<feature type="domain" description="S1 motif" evidence="6">
    <location>
        <begin position="769"/>
        <end position="850"/>
    </location>
</feature>
<accession>A0A1U7LW81</accession>
<feature type="domain" description="S1 motif" evidence="6">
    <location>
        <begin position="986"/>
        <end position="1062"/>
    </location>
</feature>
<dbReference type="PROSITE" id="PS50126">
    <property type="entry name" value="S1"/>
    <property type="match status" value="12"/>
</dbReference>
<dbReference type="InterPro" id="IPR057302">
    <property type="entry name" value="Rrp5_S1"/>
</dbReference>
<dbReference type="SMART" id="SM00316">
    <property type="entry name" value="S1"/>
    <property type="match status" value="13"/>
</dbReference>
<dbReference type="Gene3D" id="1.25.40.10">
    <property type="entry name" value="Tetratricopeptide repeat domain"/>
    <property type="match status" value="2"/>
</dbReference>
<dbReference type="GO" id="GO:0032040">
    <property type="term" value="C:small-subunit processome"/>
    <property type="evidence" value="ECO:0007669"/>
    <property type="project" value="TreeGrafter"/>
</dbReference>
<organism evidence="7 8">
    <name type="scientific">Neolecta irregularis (strain DAH-3)</name>
    <dbReference type="NCBI Taxonomy" id="1198029"/>
    <lineage>
        <taxon>Eukaryota</taxon>
        <taxon>Fungi</taxon>
        <taxon>Dikarya</taxon>
        <taxon>Ascomycota</taxon>
        <taxon>Taphrinomycotina</taxon>
        <taxon>Neolectales</taxon>
        <taxon>Neolectaceae</taxon>
        <taxon>Neolecta</taxon>
    </lineage>
</organism>
<keyword evidence="2" id="KW-0698">rRNA processing</keyword>
<dbReference type="CDD" id="cd05708">
    <property type="entry name" value="S1_Rrp5_repeat_sc12"/>
    <property type="match status" value="1"/>
</dbReference>
<dbReference type="Pfam" id="PF23459">
    <property type="entry name" value="S1_RRP5"/>
    <property type="match status" value="2"/>
</dbReference>
<evidence type="ECO:0000313" key="7">
    <source>
        <dbReference type="EMBL" id="OLL26878.1"/>
    </source>
</evidence>
<protein>
    <submittedName>
        <fullName evidence="7">rRNA biogenesis protein rrp5</fullName>
    </submittedName>
</protein>
<keyword evidence="3" id="KW-0677">Repeat</keyword>
<keyword evidence="4" id="KW-0539">Nucleus</keyword>
<evidence type="ECO:0000259" key="6">
    <source>
        <dbReference type="PROSITE" id="PS50126"/>
    </source>
</evidence>
<dbReference type="FunFam" id="2.40.50.140:FF:000103">
    <property type="entry name" value="protein RRP5 homolog"/>
    <property type="match status" value="2"/>
</dbReference>
<dbReference type="OMA" id="GQYLRAY"/>
<proteinExistence type="predicted"/>
<feature type="domain" description="S1 motif" evidence="6">
    <location>
        <begin position="673"/>
        <end position="747"/>
    </location>
</feature>
<evidence type="ECO:0000256" key="4">
    <source>
        <dbReference type="ARBA" id="ARBA00023242"/>
    </source>
</evidence>
<feature type="domain" description="S1 motif" evidence="6">
    <location>
        <begin position="1075"/>
        <end position="1142"/>
    </location>
</feature>
<feature type="domain" description="S1 motif" evidence="6">
    <location>
        <begin position="406"/>
        <end position="481"/>
    </location>
</feature>
<dbReference type="Proteomes" id="UP000186594">
    <property type="component" value="Unassembled WGS sequence"/>
</dbReference>
<dbReference type="InterPro" id="IPR003107">
    <property type="entry name" value="HAT"/>
</dbReference>
<feature type="domain" description="S1 motif" evidence="6">
    <location>
        <begin position="882"/>
        <end position="958"/>
    </location>
</feature>
<dbReference type="InterPro" id="IPR012340">
    <property type="entry name" value="NA-bd_OB-fold"/>
</dbReference>
<dbReference type="GO" id="GO:0003723">
    <property type="term" value="F:RNA binding"/>
    <property type="evidence" value="ECO:0007669"/>
    <property type="project" value="TreeGrafter"/>
</dbReference>
<dbReference type="PANTHER" id="PTHR23270">
    <property type="entry name" value="PROGRAMMED CELL DEATH PROTEIN 11 PRE-RRNA PROCESSING PROTEIN RRP5"/>
    <property type="match status" value="1"/>
</dbReference>
<dbReference type="FunFam" id="2.40.50.140:FF:000159">
    <property type="entry name" value="rRNA biogenesis protein rrp5"/>
    <property type="match status" value="1"/>
</dbReference>
<feature type="region of interest" description="Disordered" evidence="5">
    <location>
        <begin position="78"/>
        <end position="111"/>
    </location>
</feature>
<comment type="subcellular location">
    <subcellularLocation>
        <location evidence="1">Nucleus</location>
        <location evidence="1">Nucleolus</location>
    </subcellularLocation>
</comment>
<dbReference type="SUPFAM" id="SSF48452">
    <property type="entry name" value="TPR-like"/>
    <property type="match status" value="2"/>
</dbReference>
<dbReference type="InterPro" id="IPR011990">
    <property type="entry name" value="TPR-like_helical_dom_sf"/>
</dbReference>